<feature type="compositionally biased region" description="Acidic residues" evidence="9">
    <location>
        <begin position="287"/>
        <end position="309"/>
    </location>
</feature>
<feature type="transmembrane region" description="Helical" evidence="10">
    <location>
        <begin position="250"/>
        <end position="268"/>
    </location>
</feature>
<dbReference type="Proteomes" id="UP000747013">
    <property type="component" value="Unassembled WGS sequence"/>
</dbReference>
<organism evidence="12 13">
    <name type="scientific">Companilactobacillus farciminis</name>
    <dbReference type="NCBI Taxonomy" id="1612"/>
    <lineage>
        <taxon>Bacteria</taxon>
        <taxon>Bacillati</taxon>
        <taxon>Bacillota</taxon>
        <taxon>Bacilli</taxon>
        <taxon>Lactobacillales</taxon>
        <taxon>Lactobacillaceae</taxon>
        <taxon>Companilactobacillus</taxon>
    </lineage>
</organism>
<evidence type="ECO:0000313" key="12">
    <source>
        <dbReference type="EMBL" id="TDG73582.1"/>
    </source>
</evidence>
<proteinExistence type="predicted"/>
<evidence type="ECO:0000256" key="2">
    <source>
        <dbReference type="ARBA" id="ARBA00022448"/>
    </source>
</evidence>
<accession>A0A4R5NGF0</accession>
<dbReference type="GO" id="GO:0005886">
    <property type="term" value="C:plasma membrane"/>
    <property type="evidence" value="ECO:0007669"/>
    <property type="project" value="UniProtKB-SubCell"/>
</dbReference>
<comment type="subcellular location">
    <subcellularLocation>
        <location evidence="1">Cell membrane</location>
        <topology evidence="1">Multi-pass membrane protein</topology>
    </subcellularLocation>
</comment>
<evidence type="ECO:0000256" key="10">
    <source>
        <dbReference type="SAM" id="Phobius"/>
    </source>
</evidence>
<protein>
    <submittedName>
        <fullName evidence="11">PTS sugar transporter subunit IIC</fullName>
    </submittedName>
</protein>
<dbReference type="Proteomes" id="UP000295257">
    <property type="component" value="Unassembled WGS sequence"/>
</dbReference>
<evidence type="ECO:0000256" key="5">
    <source>
        <dbReference type="ARBA" id="ARBA00022683"/>
    </source>
</evidence>
<dbReference type="InterPro" id="IPR050303">
    <property type="entry name" value="GatZ_KbaZ_carbometab"/>
</dbReference>
<feature type="transmembrane region" description="Helical" evidence="10">
    <location>
        <begin position="145"/>
        <end position="163"/>
    </location>
</feature>
<dbReference type="Pfam" id="PF03609">
    <property type="entry name" value="EII-Sor"/>
    <property type="match status" value="1"/>
</dbReference>
<evidence type="ECO:0000256" key="9">
    <source>
        <dbReference type="SAM" id="MobiDB-lite"/>
    </source>
</evidence>
<dbReference type="EMBL" id="PUFN01000009">
    <property type="protein sequence ID" value="TDG73582.1"/>
    <property type="molecule type" value="Genomic_DNA"/>
</dbReference>
<dbReference type="RefSeq" id="WP_010018269.1">
    <property type="nucleotide sequence ID" value="NZ_BHYW01000001.1"/>
</dbReference>
<dbReference type="EMBL" id="DYWC01000054">
    <property type="protein sequence ID" value="HJF86259.1"/>
    <property type="molecule type" value="Genomic_DNA"/>
</dbReference>
<evidence type="ECO:0000256" key="1">
    <source>
        <dbReference type="ARBA" id="ARBA00004651"/>
    </source>
</evidence>
<keyword evidence="5" id="KW-0598">Phosphotransferase system</keyword>
<feature type="region of interest" description="Disordered" evidence="9">
    <location>
        <begin position="277"/>
        <end position="309"/>
    </location>
</feature>
<dbReference type="AlphaFoldDB" id="A0A4R5NGF0"/>
<feature type="transmembrane region" description="Helical" evidence="10">
    <location>
        <begin position="50"/>
        <end position="72"/>
    </location>
</feature>
<feature type="compositionally biased region" description="Low complexity" evidence="9">
    <location>
        <begin position="277"/>
        <end position="286"/>
    </location>
</feature>
<evidence type="ECO:0000256" key="7">
    <source>
        <dbReference type="ARBA" id="ARBA00022989"/>
    </source>
</evidence>
<keyword evidence="4 11" id="KW-0762">Sugar transport</keyword>
<reference evidence="11" key="3">
    <citation type="journal article" date="2021" name="PeerJ">
        <title>Extensive microbial diversity within the chicken gut microbiome revealed by metagenomics and culture.</title>
        <authorList>
            <person name="Gilroy R."/>
            <person name="Ravi A."/>
            <person name="Getino M."/>
            <person name="Pursley I."/>
            <person name="Horton D.L."/>
            <person name="Alikhan N.F."/>
            <person name="Baker D."/>
            <person name="Gharbi K."/>
            <person name="Hall N."/>
            <person name="Watson M."/>
            <person name="Adriaenssens E.M."/>
            <person name="Foster-Nyarko E."/>
            <person name="Jarju S."/>
            <person name="Secka A."/>
            <person name="Antonio M."/>
            <person name="Oren A."/>
            <person name="Chaudhuri R.R."/>
            <person name="La Ragione R."/>
            <person name="Hildebrand F."/>
            <person name="Pallen M.J."/>
        </authorList>
    </citation>
    <scope>NUCLEOTIDE SEQUENCE</scope>
    <source>
        <strain evidence="11">7886</strain>
    </source>
</reference>
<dbReference type="InterPro" id="IPR004700">
    <property type="entry name" value="PTS_IIC_man"/>
</dbReference>
<feature type="transmembrane region" description="Helical" evidence="10">
    <location>
        <begin position="183"/>
        <end position="203"/>
    </location>
</feature>
<keyword evidence="7 10" id="KW-1133">Transmembrane helix</keyword>
<evidence type="ECO:0000256" key="6">
    <source>
        <dbReference type="ARBA" id="ARBA00022692"/>
    </source>
</evidence>
<dbReference type="STRING" id="1612.ABB44_02785"/>
<name>A0A4R5NGF0_9LACO</name>
<dbReference type="GO" id="GO:0009401">
    <property type="term" value="P:phosphoenolpyruvate-dependent sugar phosphotransferase system"/>
    <property type="evidence" value="ECO:0007669"/>
    <property type="project" value="UniProtKB-KW"/>
</dbReference>
<dbReference type="PROSITE" id="PS51106">
    <property type="entry name" value="PTS_EIIC_TYPE_4"/>
    <property type="match status" value="1"/>
</dbReference>
<feature type="transmembrane region" description="Helical" evidence="10">
    <location>
        <begin position="92"/>
        <end position="114"/>
    </location>
</feature>
<reference evidence="12 13" key="1">
    <citation type="journal article" date="2019" name="Appl. Microbiol. Biotechnol.">
        <title>Uncovering carbohydrate metabolism through a genotype-phenotype association study of 56 lactic acid bacteria genomes.</title>
        <authorList>
            <person name="Buron-Moles G."/>
            <person name="Chailyan A."/>
            <person name="Dolejs I."/>
            <person name="Forster J."/>
            <person name="Miks M.H."/>
        </authorList>
    </citation>
    <scope>NUCLEOTIDE SEQUENCE [LARGE SCALE GENOMIC DNA]</scope>
    <source>
        <strain evidence="12 13">ATCC 29644</strain>
    </source>
</reference>
<evidence type="ECO:0000256" key="3">
    <source>
        <dbReference type="ARBA" id="ARBA00022475"/>
    </source>
</evidence>
<evidence type="ECO:0000256" key="8">
    <source>
        <dbReference type="ARBA" id="ARBA00023136"/>
    </source>
</evidence>
<reference evidence="12" key="2">
    <citation type="submission" date="2019-02" db="EMBL/GenBank/DDBJ databases">
        <authorList>
            <person name="Buron G."/>
            <person name="Chaylann A."/>
            <person name="Dolejs I."/>
            <person name="Forster J."/>
            <person name="Miks M.H."/>
        </authorList>
    </citation>
    <scope>NUCLEOTIDE SEQUENCE</scope>
    <source>
        <strain evidence="12">ATCC 29644</strain>
    </source>
</reference>
<gene>
    <name evidence="12" type="ORF">C5L30_000521</name>
    <name evidence="11" type="ORF">K8V88_02380</name>
</gene>
<comment type="caution">
    <text evidence="12">The sequence shown here is derived from an EMBL/GenBank/DDBJ whole genome shotgun (WGS) entry which is preliminary data.</text>
</comment>
<keyword evidence="6 10" id="KW-0812">Transmembrane</keyword>
<dbReference type="PANTHER" id="PTHR32502:SF28">
    <property type="entry name" value="PHOSPHOTRANSFERASE SYSTEM SUGAR-SPECIFIC EIIC COMPONENT"/>
    <property type="match status" value="1"/>
</dbReference>
<evidence type="ECO:0000256" key="4">
    <source>
        <dbReference type="ARBA" id="ARBA00022597"/>
    </source>
</evidence>
<dbReference type="OrthoDB" id="1649937at2"/>
<keyword evidence="3" id="KW-1003">Cell membrane</keyword>
<reference evidence="11" key="4">
    <citation type="submission" date="2021-09" db="EMBL/GenBank/DDBJ databases">
        <authorList>
            <person name="Gilroy R."/>
        </authorList>
    </citation>
    <scope>NUCLEOTIDE SEQUENCE</scope>
    <source>
        <strain evidence="11">7886</strain>
    </source>
</reference>
<evidence type="ECO:0000313" key="11">
    <source>
        <dbReference type="EMBL" id="HJF86259.1"/>
    </source>
</evidence>
<keyword evidence="8 10" id="KW-0472">Membrane</keyword>
<dbReference type="PANTHER" id="PTHR32502">
    <property type="entry name" value="N-ACETYLGALACTOSAMINE PERMEASE II COMPONENT-RELATED"/>
    <property type="match status" value="1"/>
</dbReference>
<feature type="transmembrane region" description="Helical" evidence="10">
    <location>
        <begin position="210"/>
        <end position="230"/>
    </location>
</feature>
<keyword evidence="13" id="KW-1185">Reference proteome</keyword>
<evidence type="ECO:0000313" key="13">
    <source>
        <dbReference type="Proteomes" id="UP000295257"/>
    </source>
</evidence>
<keyword evidence="2" id="KW-0813">Transport</keyword>
<sequence length="309" mass="32634">MEFSIVQILLLTAYSMYNIYDELQMNSSLSQPVWAGMISGLIMGDMKTGLIIGAALQLTVLGVGTFGGASKIDANSGTVLATAFSIGTGMKAATAIAAIGVPVAALLTSFDILARFANTYFQHKVDKDIENFNYKGIERHSIMGVLPWTLSRGIPVFLALALGQGVVKTMVTYLNGDLQWLNTGLQTAGATLPAVGFAILLHYLPVKKHIAYLILGFTITALLSTLFTSVQTLGTGLGAASKAFTTTFNSLPMLAIALIGGAFAILEYKRSMAKLNSAPAAGSNNSSDDEDEEDEIEDANGEVSGDEEE</sequence>